<sequence length="98" mass="11005">MDPRAVIFLAFICSLLAVLLFGCQTQQTPQVRKVWGQGDLPADWQGFFGEGNVARLDFIQTQTINRQGQAIAVLAERLRKLEADPNDAYEAELKRRGL</sequence>
<dbReference type="PROSITE" id="PS51257">
    <property type="entry name" value="PROKAR_LIPOPROTEIN"/>
    <property type="match status" value="1"/>
</dbReference>
<organism evidence="1">
    <name type="scientific">marine sediment metagenome</name>
    <dbReference type="NCBI Taxonomy" id="412755"/>
    <lineage>
        <taxon>unclassified sequences</taxon>
        <taxon>metagenomes</taxon>
        <taxon>ecological metagenomes</taxon>
    </lineage>
</organism>
<dbReference type="AlphaFoldDB" id="A0A0F9VLQ3"/>
<reference evidence="1" key="1">
    <citation type="journal article" date="2015" name="Nature">
        <title>Complex archaea that bridge the gap between prokaryotes and eukaryotes.</title>
        <authorList>
            <person name="Spang A."/>
            <person name="Saw J.H."/>
            <person name="Jorgensen S.L."/>
            <person name="Zaremba-Niedzwiedzka K."/>
            <person name="Martijn J."/>
            <person name="Lind A.E."/>
            <person name="van Eijk R."/>
            <person name="Schleper C."/>
            <person name="Guy L."/>
            <person name="Ettema T.J."/>
        </authorList>
    </citation>
    <scope>NUCLEOTIDE SEQUENCE</scope>
</reference>
<dbReference type="EMBL" id="LAZR01000326">
    <property type="protein sequence ID" value="KKN74411.1"/>
    <property type="molecule type" value="Genomic_DNA"/>
</dbReference>
<name>A0A0F9VLQ3_9ZZZZ</name>
<proteinExistence type="predicted"/>
<protein>
    <submittedName>
        <fullName evidence="1">Uncharacterized protein</fullName>
    </submittedName>
</protein>
<evidence type="ECO:0000313" key="1">
    <source>
        <dbReference type="EMBL" id="KKN74411.1"/>
    </source>
</evidence>
<gene>
    <name evidence="1" type="ORF">LCGC14_0390310</name>
</gene>
<comment type="caution">
    <text evidence="1">The sequence shown here is derived from an EMBL/GenBank/DDBJ whole genome shotgun (WGS) entry which is preliminary data.</text>
</comment>
<accession>A0A0F9VLQ3</accession>